<proteinExistence type="predicted"/>
<organism evidence="1">
    <name type="scientific">Pararge aegeria</name>
    <name type="common">speckled wood butterfly</name>
    <dbReference type="NCBI Taxonomy" id="116150"/>
    <lineage>
        <taxon>Eukaryota</taxon>
        <taxon>Metazoa</taxon>
        <taxon>Ecdysozoa</taxon>
        <taxon>Arthropoda</taxon>
        <taxon>Hexapoda</taxon>
        <taxon>Insecta</taxon>
        <taxon>Pterygota</taxon>
        <taxon>Neoptera</taxon>
        <taxon>Endopterygota</taxon>
        <taxon>Lepidoptera</taxon>
        <taxon>Glossata</taxon>
        <taxon>Ditrysia</taxon>
        <taxon>Papilionoidea</taxon>
        <taxon>Nymphalidae</taxon>
        <taxon>Satyrinae</taxon>
        <taxon>Satyrini</taxon>
        <taxon>Parargina</taxon>
        <taxon>Pararge</taxon>
    </lineage>
</organism>
<feature type="non-terminal residue" evidence="1">
    <location>
        <position position="71"/>
    </location>
</feature>
<protein>
    <submittedName>
        <fullName evidence="1">Uncharacterized protein</fullName>
    </submittedName>
</protein>
<reference evidence="1" key="2">
    <citation type="submission" date="2013-05" db="EMBL/GenBank/DDBJ databases">
        <authorList>
            <person name="Carter J.-M."/>
            <person name="Baker S.C."/>
            <person name="Pink R."/>
            <person name="Carter D.R.F."/>
            <person name="Collins A."/>
            <person name="Tomlin J."/>
            <person name="Gibbs M."/>
            <person name="Breuker C.J."/>
        </authorList>
    </citation>
    <scope>NUCLEOTIDE SEQUENCE</scope>
    <source>
        <tissue evidence="1">Ovary</tissue>
    </source>
</reference>
<dbReference type="AlphaFoldDB" id="S4NFY3"/>
<evidence type="ECO:0000313" key="1">
    <source>
        <dbReference type="EMBL" id="JAA77681.1"/>
    </source>
</evidence>
<accession>S4NFY3</accession>
<name>S4NFY3_9NEOP</name>
<dbReference type="EMBL" id="GAIX01014879">
    <property type="protein sequence ID" value="JAA77681.1"/>
    <property type="molecule type" value="Transcribed_RNA"/>
</dbReference>
<sequence length="71" mass="7854">MLSLGTSVNALSTFNNNFWEFITSSETSISSKRSVVPKFSFTSSRPSIATLESITFSVLSNFVIESFLFES</sequence>
<reference evidence="1" key="1">
    <citation type="journal article" date="2013" name="BMC Genomics">
        <title>Unscrambling butterfly oogenesis.</title>
        <authorList>
            <person name="Carter J.M."/>
            <person name="Baker S.C."/>
            <person name="Pink R."/>
            <person name="Carter D.R."/>
            <person name="Collins A."/>
            <person name="Tomlin J."/>
            <person name="Gibbs M."/>
            <person name="Breuker C.J."/>
        </authorList>
    </citation>
    <scope>NUCLEOTIDE SEQUENCE</scope>
    <source>
        <tissue evidence="1">Ovary</tissue>
    </source>
</reference>